<dbReference type="InterPro" id="IPR042184">
    <property type="entry name" value="YqeY/Aim41_N"/>
</dbReference>
<evidence type="ECO:0008006" key="3">
    <source>
        <dbReference type="Google" id="ProtNLM"/>
    </source>
</evidence>
<dbReference type="PANTHER" id="PTHR28055">
    <property type="entry name" value="ALTERED INHERITANCE OF MITOCHONDRIA PROTEIN 41, MITOCHONDRIAL"/>
    <property type="match status" value="1"/>
</dbReference>
<dbReference type="GO" id="GO:0016884">
    <property type="term" value="F:carbon-nitrogen ligase activity, with glutamine as amido-N-donor"/>
    <property type="evidence" value="ECO:0007669"/>
    <property type="project" value="InterPro"/>
</dbReference>
<dbReference type="InterPro" id="IPR023168">
    <property type="entry name" value="GatB_Yqey_C_2"/>
</dbReference>
<dbReference type="EMBL" id="PVTQ01000004">
    <property type="protein sequence ID" value="PRY91308.1"/>
    <property type="molecule type" value="Genomic_DNA"/>
</dbReference>
<dbReference type="AlphaFoldDB" id="A0A2T0WX90"/>
<evidence type="ECO:0000313" key="2">
    <source>
        <dbReference type="Proteomes" id="UP000238392"/>
    </source>
</evidence>
<dbReference type="InterPro" id="IPR003789">
    <property type="entry name" value="Asn/Gln_tRNA_amidoTrase-B-like"/>
</dbReference>
<comment type="caution">
    <text evidence="1">The sequence shown here is derived from an EMBL/GenBank/DDBJ whole genome shotgun (WGS) entry which is preliminary data.</text>
</comment>
<dbReference type="Gene3D" id="1.10.1510.10">
    <property type="entry name" value="Uncharacterised protein YqeY/AIM41 PF09424, N-terminal domain"/>
    <property type="match status" value="1"/>
</dbReference>
<dbReference type="Gene3D" id="1.10.10.410">
    <property type="match status" value="1"/>
</dbReference>
<organism evidence="1 2">
    <name type="scientific">Donghicola tyrosinivorans</name>
    <dbReference type="NCBI Taxonomy" id="1652492"/>
    <lineage>
        <taxon>Bacteria</taxon>
        <taxon>Pseudomonadati</taxon>
        <taxon>Pseudomonadota</taxon>
        <taxon>Alphaproteobacteria</taxon>
        <taxon>Rhodobacterales</taxon>
        <taxon>Roseobacteraceae</taxon>
        <taxon>Donghicola</taxon>
    </lineage>
</organism>
<keyword evidence="2" id="KW-1185">Reference proteome</keyword>
<dbReference type="RefSeq" id="WP_106263815.1">
    <property type="nucleotide sequence ID" value="NZ_PVTQ01000004.1"/>
</dbReference>
<dbReference type="PANTHER" id="PTHR28055:SF1">
    <property type="entry name" value="ALTERED INHERITANCE OF MITOCHONDRIA PROTEIN 41, MITOCHONDRIAL"/>
    <property type="match status" value="1"/>
</dbReference>
<proteinExistence type="predicted"/>
<evidence type="ECO:0000313" key="1">
    <source>
        <dbReference type="EMBL" id="PRY91308.1"/>
    </source>
</evidence>
<name>A0A2T0WX90_9RHOB</name>
<dbReference type="InterPro" id="IPR019004">
    <property type="entry name" value="YqeY/Aim41"/>
</dbReference>
<sequence>MELRKRINDALKTAMKEKAQKRLTTLRLINAAIKDREIAMRGTGEEVDLAESEIQAILAKMVKQRQESAKTYEEGGRLDLAEAERDEIVIIEEFLPRQLSDDEISGAIEDAISKSEASSIRDMGKVMAFLKERYTGQMDFGAAGPQVKARLSA</sequence>
<dbReference type="OrthoDB" id="9788127at2"/>
<dbReference type="Pfam" id="PF09424">
    <property type="entry name" value="YqeY"/>
    <property type="match status" value="1"/>
</dbReference>
<protein>
    <recommendedName>
        <fullName evidence="3">Glutamyl-tRNA amidotransferase</fullName>
    </recommendedName>
</protein>
<gene>
    <name evidence="1" type="ORF">CLV74_104330</name>
</gene>
<accession>A0A2T0WX90</accession>
<dbReference type="SUPFAM" id="SSF89095">
    <property type="entry name" value="GatB/YqeY motif"/>
    <property type="match status" value="1"/>
</dbReference>
<reference evidence="1 2" key="1">
    <citation type="submission" date="2018-03" db="EMBL/GenBank/DDBJ databases">
        <title>Genomic Encyclopedia of Archaeal and Bacterial Type Strains, Phase II (KMG-II): from individual species to whole genera.</title>
        <authorList>
            <person name="Goeker M."/>
        </authorList>
    </citation>
    <scope>NUCLEOTIDE SEQUENCE [LARGE SCALE GENOMIC DNA]</scope>
    <source>
        <strain evidence="1 2">DSM 100212</strain>
    </source>
</reference>
<dbReference type="Proteomes" id="UP000238392">
    <property type="component" value="Unassembled WGS sequence"/>
</dbReference>